<dbReference type="Proteomes" id="UP000229500">
    <property type="component" value="Unassembled WGS sequence"/>
</dbReference>
<proteinExistence type="predicted"/>
<dbReference type="InterPro" id="IPR035093">
    <property type="entry name" value="RelE/ParE_toxin_dom_sf"/>
</dbReference>
<protein>
    <submittedName>
        <fullName evidence="1">Type II toxin-antitoxin system mRNA interferase toxin, RelE/StbE family</fullName>
    </submittedName>
</protein>
<name>A0A2M8L568_9BACT</name>
<dbReference type="EMBL" id="PFEL01000094">
    <property type="protein sequence ID" value="PJE68918.1"/>
    <property type="molecule type" value="Genomic_DNA"/>
</dbReference>
<gene>
    <name evidence="1" type="ORF">COU96_02575</name>
</gene>
<dbReference type="AlphaFoldDB" id="A0A2M8L568"/>
<sequence>MLIIHPSTRFKRSYKRMPAKIKKDFIKRIAIFQKEPFYPSLNIHKLSGKLDEYYSFYLRDGYRVLFDFVSEDTVVLVNIGSHNDYRKWGC</sequence>
<accession>A0A2M8L568</accession>
<dbReference type="Gene3D" id="3.30.2310.20">
    <property type="entry name" value="RelE-like"/>
    <property type="match status" value="1"/>
</dbReference>
<evidence type="ECO:0000313" key="1">
    <source>
        <dbReference type="EMBL" id="PJE68918.1"/>
    </source>
</evidence>
<organism evidence="1 2">
    <name type="scientific">Candidatus Shapirobacteria bacterium CG10_big_fil_rev_8_21_14_0_10_38_14</name>
    <dbReference type="NCBI Taxonomy" id="1974483"/>
    <lineage>
        <taxon>Bacteria</taxon>
        <taxon>Candidatus Shapironibacteriota</taxon>
    </lineage>
</organism>
<comment type="caution">
    <text evidence="1">The sequence shown here is derived from an EMBL/GenBank/DDBJ whole genome shotgun (WGS) entry which is preliminary data.</text>
</comment>
<reference evidence="2" key="1">
    <citation type="submission" date="2017-09" db="EMBL/GenBank/DDBJ databases">
        <title>Depth-based differentiation of microbial function through sediment-hosted aquifers and enrichment of novel symbionts in the deep terrestrial subsurface.</title>
        <authorList>
            <person name="Probst A.J."/>
            <person name="Ladd B."/>
            <person name="Jarett J.K."/>
            <person name="Geller-Mcgrath D.E."/>
            <person name="Sieber C.M.K."/>
            <person name="Emerson J.B."/>
            <person name="Anantharaman K."/>
            <person name="Thomas B.C."/>
            <person name="Malmstrom R."/>
            <person name="Stieglmeier M."/>
            <person name="Klingl A."/>
            <person name="Woyke T."/>
            <person name="Ryan C.M."/>
            <person name="Banfield J.F."/>
        </authorList>
    </citation>
    <scope>NUCLEOTIDE SEQUENCE [LARGE SCALE GENOMIC DNA]</scope>
</reference>
<dbReference type="SUPFAM" id="SSF143011">
    <property type="entry name" value="RelE-like"/>
    <property type="match status" value="1"/>
</dbReference>
<evidence type="ECO:0000313" key="2">
    <source>
        <dbReference type="Proteomes" id="UP000229500"/>
    </source>
</evidence>